<dbReference type="AlphaFoldDB" id="A0AA36I069"/>
<proteinExistence type="predicted"/>
<evidence type="ECO:0000313" key="3">
    <source>
        <dbReference type="Proteomes" id="UP001178507"/>
    </source>
</evidence>
<evidence type="ECO:0000256" key="1">
    <source>
        <dbReference type="SAM" id="Coils"/>
    </source>
</evidence>
<feature type="coiled-coil region" evidence="1">
    <location>
        <begin position="29"/>
        <end position="70"/>
    </location>
</feature>
<protein>
    <submittedName>
        <fullName evidence="2">Uncharacterized protein</fullName>
    </submittedName>
</protein>
<reference evidence="2" key="1">
    <citation type="submission" date="2023-08" db="EMBL/GenBank/DDBJ databases">
        <authorList>
            <person name="Chen Y."/>
            <person name="Shah S."/>
            <person name="Dougan E. K."/>
            <person name="Thang M."/>
            <person name="Chan C."/>
        </authorList>
    </citation>
    <scope>NUCLEOTIDE SEQUENCE</scope>
</reference>
<dbReference type="Proteomes" id="UP001178507">
    <property type="component" value="Unassembled WGS sequence"/>
</dbReference>
<sequence>MRYARFADLKVCEKRLQLRERRPARENFADSVDEALNRERAVLERARQDLLTLEAEAQRYLSDLQAMRIELSRDTGARRLQVESELAHMRSATGPSLPEVNKPAHQVIKLLTEEEAKSLKERSVAVIARSNQLPGRAERLTLRIRQEGEG</sequence>
<name>A0AA36I069_9DINO</name>
<comment type="caution">
    <text evidence="2">The sequence shown here is derived from an EMBL/GenBank/DDBJ whole genome shotgun (WGS) entry which is preliminary data.</text>
</comment>
<keyword evidence="1" id="KW-0175">Coiled coil</keyword>
<accession>A0AA36I069</accession>
<evidence type="ECO:0000313" key="2">
    <source>
        <dbReference type="EMBL" id="CAJ1377694.1"/>
    </source>
</evidence>
<keyword evidence="3" id="KW-1185">Reference proteome</keyword>
<dbReference type="EMBL" id="CAUJNA010000480">
    <property type="protein sequence ID" value="CAJ1377694.1"/>
    <property type="molecule type" value="Genomic_DNA"/>
</dbReference>
<gene>
    <name evidence="2" type="ORF">EVOR1521_LOCUS6425</name>
</gene>
<organism evidence="2 3">
    <name type="scientific">Effrenium voratum</name>
    <dbReference type="NCBI Taxonomy" id="2562239"/>
    <lineage>
        <taxon>Eukaryota</taxon>
        <taxon>Sar</taxon>
        <taxon>Alveolata</taxon>
        <taxon>Dinophyceae</taxon>
        <taxon>Suessiales</taxon>
        <taxon>Symbiodiniaceae</taxon>
        <taxon>Effrenium</taxon>
    </lineage>
</organism>